<dbReference type="AlphaFoldDB" id="A0A165YR84"/>
<protein>
    <recommendedName>
        <fullName evidence="3">RNase H type-1 domain-containing protein</fullName>
    </recommendedName>
</protein>
<feature type="non-terminal residue" evidence="1">
    <location>
        <position position="85"/>
    </location>
</feature>
<feature type="non-terminal residue" evidence="1">
    <location>
        <position position="1"/>
    </location>
</feature>
<sequence>VAVELGLRIAIDYGLLISHNPALSNFLVRSDNTGIVAVTNSGRSRSKSTNEILKHVYLLQARQGIRIRAEYVSTRDNIADALSRG</sequence>
<dbReference type="STRING" id="436010.A0A165YR84"/>
<organism evidence="1 2">
    <name type="scientific">Athelia psychrophila</name>
    <dbReference type="NCBI Taxonomy" id="1759441"/>
    <lineage>
        <taxon>Eukaryota</taxon>
        <taxon>Fungi</taxon>
        <taxon>Dikarya</taxon>
        <taxon>Basidiomycota</taxon>
        <taxon>Agaricomycotina</taxon>
        <taxon>Agaricomycetes</taxon>
        <taxon>Agaricomycetidae</taxon>
        <taxon>Atheliales</taxon>
        <taxon>Atheliaceae</taxon>
        <taxon>Athelia</taxon>
    </lineage>
</organism>
<proteinExistence type="predicted"/>
<keyword evidence="2" id="KW-1185">Reference proteome</keyword>
<evidence type="ECO:0000313" key="2">
    <source>
        <dbReference type="Proteomes" id="UP000076532"/>
    </source>
</evidence>
<dbReference type="EMBL" id="KV417691">
    <property type="protein sequence ID" value="KZP09831.1"/>
    <property type="molecule type" value="Genomic_DNA"/>
</dbReference>
<name>A0A165YR84_9AGAM</name>
<evidence type="ECO:0000313" key="1">
    <source>
        <dbReference type="EMBL" id="KZP09831.1"/>
    </source>
</evidence>
<accession>A0A165YR84</accession>
<dbReference type="Proteomes" id="UP000076532">
    <property type="component" value="Unassembled WGS sequence"/>
</dbReference>
<gene>
    <name evidence="1" type="ORF">FIBSPDRAFT_669652</name>
</gene>
<dbReference type="OrthoDB" id="3255824at2759"/>
<evidence type="ECO:0008006" key="3">
    <source>
        <dbReference type="Google" id="ProtNLM"/>
    </source>
</evidence>
<reference evidence="1 2" key="1">
    <citation type="journal article" date="2016" name="Mol. Biol. Evol.">
        <title>Comparative Genomics of Early-Diverging Mushroom-Forming Fungi Provides Insights into the Origins of Lignocellulose Decay Capabilities.</title>
        <authorList>
            <person name="Nagy L.G."/>
            <person name="Riley R."/>
            <person name="Tritt A."/>
            <person name="Adam C."/>
            <person name="Daum C."/>
            <person name="Floudas D."/>
            <person name="Sun H."/>
            <person name="Yadav J.S."/>
            <person name="Pangilinan J."/>
            <person name="Larsson K.H."/>
            <person name="Matsuura K."/>
            <person name="Barry K."/>
            <person name="Labutti K."/>
            <person name="Kuo R."/>
            <person name="Ohm R.A."/>
            <person name="Bhattacharya S.S."/>
            <person name="Shirouzu T."/>
            <person name="Yoshinaga Y."/>
            <person name="Martin F.M."/>
            <person name="Grigoriev I.V."/>
            <person name="Hibbett D.S."/>
        </authorList>
    </citation>
    <scope>NUCLEOTIDE SEQUENCE [LARGE SCALE GENOMIC DNA]</scope>
    <source>
        <strain evidence="1 2">CBS 109695</strain>
    </source>
</reference>